<evidence type="ECO:0000313" key="1">
    <source>
        <dbReference type="Proteomes" id="UP000095287"/>
    </source>
</evidence>
<dbReference type="Proteomes" id="UP000095287">
    <property type="component" value="Unplaced"/>
</dbReference>
<dbReference type="AlphaFoldDB" id="A0A1I7YY67"/>
<evidence type="ECO:0000313" key="2">
    <source>
        <dbReference type="WBParaSite" id="L893_g21038.t1"/>
    </source>
</evidence>
<sequence>MNHSPVIVVPCSARTSVLHPAHASPPTTSSFEHYGYLMFVYSWHIATFRLLLAHEQWPRPSHFPICLVLMHPPGEEVEDRPSPIHSCNGRQLTIATETTESSTTEGLISPLPPSLSSSIQALALSRISEAISCAQFARVCANPLFISMTSSRGTLLLPFVEFMNENVICRSFRAQYVLARKARRLVPFFCDRKIYKYDNVLTCMACCETMRKRKSQ</sequence>
<keyword evidence="1" id="KW-1185">Reference proteome</keyword>
<protein>
    <submittedName>
        <fullName evidence="2">Ski_Sno domain-containing protein</fullName>
    </submittedName>
</protein>
<proteinExistence type="predicted"/>
<organism evidence="1 2">
    <name type="scientific">Steinernema glaseri</name>
    <dbReference type="NCBI Taxonomy" id="37863"/>
    <lineage>
        <taxon>Eukaryota</taxon>
        <taxon>Metazoa</taxon>
        <taxon>Ecdysozoa</taxon>
        <taxon>Nematoda</taxon>
        <taxon>Chromadorea</taxon>
        <taxon>Rhabditida</taxon>
        <taxon>Tylenchina</taxon>
        <taxon>Panagrolaimomorpha</taxon>
        <taxon>Strongyloidoidea</taxon>
        <taxon>Steinernematidae</taxon>
        <taxon>Steinernema</taxon>
    </lineage>
</organism>
<accession>A0A1I7YY67</accession>
<reference evidence="2" key="1">
    <citation type="submission" date="2016-11" db="UniProtKB">
        <authorList>
            <consortium name="WormBaseParasite"/>
        </authorList>
    </citation>
    <scope>IDENTIFICATION</scope>
</reference>
<name>A0A1I7YY67_9BILA</name>
<dbReference type="WBParaSite" id="L893_g21038.t1">
    <property type="protein sequence ID" value="L893_g21038.t1"/>
    <property type="gene ID" value="L893_g21038"/>
</dbReference>